<evidence type="ECO:0000313" key="6">
    <source>
        <dbReference type="EMBL" id="MCI2285634.1"/>
    </source>
</evidence>
<evidence type="ECO:0000256" key="2">
    <source>
        <dbReference type="ARBA" id="ARBA00006906"/>
    </source>
</evidence>
<dbReference type="Pfam" id="PF01081">
    <property type="entry name" value="Aldolase"/>
    <property type="match status" value="1"/>
</dbReference>
<comment type="caution">
    <text evidence="6">The sequence shown here is derived from an EMBL/GenBank/DDBJ whole genome shotgun (WGS) entry which is preliminary data.</text>
</comment>
<comment type="pathway">
    <text evidence="1">Carbohydrate acid metabolism.</text>
</comment>
<dbReference type="RefSeq" id="WP_242288506.1">
    <property type="nucleotide sequence ID" value="NZ_JAKKSL010000005.1"/>
</dbReference>
<name>A0ABS9X5Y0_9GAMM</name>
<evidence type="ECO:0000256" key="4">
    <source>
        <dbReference type="ARBA" id="ARBA00023239"/>
    </source>
</evidence>
<comment type="subunit">
    <text evidence="3">Homotrimer.</text>
</comment>
<dbReference type="InterPro" id="IPR000887">
    <property type="entry name" value="Aldlse_KDPG_KHG"/>
</dbReference>
<evidence type="ECO:0000256" key="3">
    <source>
        <dbReference type="ARBA" id="ARBA00011233"/>
    </source>
</evidence>
<protein>
    <submittedName>
        <fullName evidence="6">Bifunctional 4-hydroxy-2-oxoglutarate aldolase/2-dehydro-3-deoxy-phosphogluconate aldolase</fullName>
    </submittedName>
</protein>
<keyword evidence="4" id="KW-0456">Lyase</keyword>
<dbReference type="NCBIfam" id="TIGR01182">
    <property type="entry name" value="eda"/>
    <property type="match status" value="1"/>
</dbReference>
<dbReference type="CDD" id="cd00452">
    <property type="entry name" value="KDPG_aldolase"/>
    <property type="match status" value="1"/>
</dbReference>
<evidence type="ECO:0000313" key="7">
    <source>
        <dbReference type="Proteomes" id="UP001139646"/>
    </source>
</evidence>
<evidence type="ECO:0000256" key="1">
    <source>
        <dbReference type="ARBA" id="ARBA00004761"/>
    </source>
</evidence>
<dbReference type="Gene3D" id="3.20.20.70">
    <property type="entry name" value="Aldolase class I"/>
    <property type="match status" value="1"/>
</dbReference>
<dbReference type="PANTHER" id="PTHR30246">
    <property type="entry name" value="2-KETO-3-DEOXY-6-PHOSPHOGLUCONATE ALDOLASE"/>
    <property type="match status" value="1"/>
</dbReference>
<organism evidence="6 7">
    <name type="scientific">Colwellia maritima</name>
    <dbReference type="NCBI Taxonomy" id="2912588"/>
    <lineage>
        <taxon>Bacteria</taxon>
        <taxon>Pseudomonadati</taxon>
        <taxon>Pseudomonadota</taxon>
        <taxon>Gammaproteobacteria</taxon>
        <taxon>Alteromonadales</taxon>
        <taxon>Colwelliaceae</taxon>
        <taxon>Colwellia</taxon>
    </lineage>
</organism>
<reference evidence="6" key="1">
    <citation type="submission" date="2022-01" db="EMBL/GenBank/DDBJ databases">
        <title>Colwellia maritima, isolated from seawater.</title>
        <authorList>
            <person name="Kristyanto S."/>
            <person name="Jung J."/>
            <person name="Jeon C.O."/>
        </authorList>
    </citation>
    <scope>NUCLEOTIDE SEQUENCE</scope>
    <source>
        <strain evidence="6">MSW7</strain>
    </source>
</reference>
<sequence length="222" mass="23546">MDKTLDKQRTNTLSKIIESQLVAIIRLASQSEIQPVIKCLVEGGVTTLEITANTPGYCEEISKTRANYPNILVGAGTVINTERANKAIEAGAQFLVTPNTDESVVQLAHSKGIPVLMGALTPTDIAQAISYNADLIKVFPAGSLGLDYFNSLKGPFSDTPLMPVGGVNLDNIQDWFSAGAIGVGVGNDLTSAVTTPAQQNDLITLVRAYLAKLPKNKGIKHV</sequence>
<keyword evidence="7" id="KW-1185">Reference proteome</keyword>
<dbReference type="EMBL" id="JAKKSL010000005">
    <property type="protein sequence ID" value="MCI2285634.1"/>
    <property type="molecule type" value="Genomic_DNA"/>
</dbReference>
<dbReference type="InterPro" id="IPR013785">
    <property type="entry name" value="Aldolase_TIM"/>
</dbReference>
<gene>
    <name evidence="6" type="ORF">L3081_22435</name>
</gene>
<comment type="similarity">
    <text evidence="2">Belongs to the KHG/KDPG aldolase family.</text>
</comment>
<accession>A0ABS9X5Y0</accession>
<proteinExistence type="inferred from homology"/>
<dbReference type="SUPFAM" id="SSF51569">
    <property type="entry name" value="Aldolase"/>
    <property type="match status" value="1"/>
</dbReference>
<evidence type="ECO:0000256" key="5">
    <source>
        <dbReference type="ARBA" id="ARBA00023277"/>
    </source>
</evidence>
<dbReference type="Proteomes" id="UP001139646">
    <property type="component" value="Unassembled WGS sequence"/>
</dbReference>
<dbReference type="PANTHER" id="PTHR30246:SF1">
    <property type="entry name" value="2-DEHYDRO-3-DEOXY-6-PHOSPHOGALACTONATE ALDOLASE-RELATED"/>
    <property type="match status" value="1"/>
</dbReference>
<keyword evidence="5" id="KW-0119">Carbohydrate metabolism</keyword>